<dbReference type="Proteomes" id="UP000289738">
    <property type="component" value="Chromosome A02"/>
</dbReference>
<dbReference type="EMBL" id="SDMP01000002">
    <property type="protein sequence ID" value="RYR74504.1"/>
    <property type="molecule type" value="Genomic_DNA"/>
</dbReference>
<comment type="similarity">
    <text evidence="1 3">Belongs to the nucleosome assembly protein (NAP) family.</text>
</comment>
<accession>A0A445EGF6</accession>
<evidence type="ECO:0000256" key="3">
    <source>
        <dbReference type="RuleBase" id="RU003876"/>
    </source>
</evidence>
<reference evidence="4 5" key="1">
    <citation type="submission" date="2019-01" db="EMBL/GenBank/DDBJ databases">
        <title>Sequencing of cultivated peanut Arachis hypogaea provides insights into genome evolution and oil improvement.</title>
        <authorList>
            <person name="Chen X."/>
        </authorList>
    </citation>
    <scope>NUCLEOTIDE SEQUENCE [LARGE SCALE GENOMIC DNA]</scope>
    <source>
        <strain evidence="5">cv. Fuhuasheng</strain>
        <tissue evidence="4">Leaves</tissue>
    </source>
</reference>
<keyword evidence="2" id="KW-0143">Chaperone</keyword>
<dbReference type="Gene3D" id="3.30.1120.90">
    <property type="entry name" value="Nucleosome assembly protein"/>
    <property type="match status" value="1"/>
</dbReference>
<dbReference type="AlphaFoldDB" id="A0A445EGF6"/>
<dbReference type="Pfam" id="PF00956">
    <property type="entry name" value="NAP"/>
    <property type="match status" value="1"/>
</dbReference>
<dbReference type="GO" id="GO:0006334">
    <property type="term" value="P:nucleosome assembly"/>
    <property type="evidence" value="ECO:0007669"/>
    <property type="project" value="InterPro"/>
</dbReference>
<evidence type="ECO:0008006" key="6">
    <source>
        <dbReference type="Google" id="ProtNLM"/>
    </source>
</evidence>
<dbReference type="GO" id="GO:0042393">
    <property type="term" value="F:histone binding"/>
    <property type="evidence" value="ECO:0007669"/>
    <property type="project" value="UniProtKB-ARBA"/>
</dbReference>
<dbReference type="SUPFAM" id="SSF143113">
    <property type="entry name" value="NAP-like"/>
    <property type="match status" value="1"/>
</dbReference>
<dbReference type="GO" id="GO:0005634">
    <property type="term" value="C:nucleus"/>
    <property type="evidence" value="ECO:0007669"/>
    <property type="project" value="InterPro"/>
</dbReference>
<dbReference type="InterPro" id="IPR037231">
    <property type="entry name" value="NAP-like_sf"/>
</dbReference>
<sequence>MDNTLSTNFSLIPNSKTQTLSSLTATRVSLGLTRVSNHSHNHTHQRLVAPLLSSPAFQRLAAFPGLLLAGDRSTRRIVVARRLLVSSTRGSWTVVGSSLASSLVLFWGRVLFVTQLPLRFEIVNGVTEVEGIAEEKTAGAEEDEGKGVPAFWLNVMKNNEVLAEEILEHDEGALKFFKDIKWSRIDNPKGFKLEFYFDTNPYFTNTILTKSISHD</sequence>
<dbReference type="STRING" id="3818.A0A445EGF6"/>
<keyword evidence="5" id="KW-1185">Reference proteome</keyword>
<protein>
    <recommendedName>
        <fullName evidence="6">Nucleosome assembly protein</fullName>
    </recommendedName>
</protein>
<gene>
    <name evidence="4" type="ORF">Ahy_A02g009240</name>
</gene>
<organism evidence="4 5">
    <name type="scientific">Arachis hypogaea</name>
    <name type="common">Peanut</name>
    <dbReference type="NCBI Taxonomy" id="3818"/>
    <lineage>
        <taxon>Eukaryota</taxon>
        <taxon>Viridiplantae</taxon>
        <taxon>Streptophyta</taxon>
        <taxon>Embryophyta</taxon>
        <taxon>Tracheophyta</taxon>
        <taxon>Spermatophyta</taxon>
        <taxon>Magnoliopsida</taxon>
        <taxon>eudicotyledons</taxon>
        <taxon>Gunneridae</taxon>
        <taxon>Pentapetalae</taxon>
        <taxon>rosids</taxon>
        <taxon>fabids</taxon>
        <taxon>Fabales</taxon>
        <taxon>Fabaceae</taxon>
        <taxon>Papilionoideae</taxon>
        <taxon>50 kb inversion clade</taxon>
        <taxon>dalbergioids sensu lato</taxon>
        <taxon>Dalbergieae</taxon>
        <taxon>Pterocarpus clade</taxon>
        <taxon>Arachis</taxon>
    </lineage>
</organism>
<proteinExistence type="inferred from homology"/>
<dbReference type="InterPro" id="IPR002164">
    <property type="entry name" value="NAP_family"/>
</dbReference>
<dbReference type="PANTHER" id="PTHR11875">
    <property type="entry name" value="TESTIS-SPECIFIC Y-ENCODED PROTEIN"/>
    <property type="match status" value="1"/>
</dbReference>
<evidence type="ECO:0000256" key="2">
    <source>
        <dbReference type="ARBA" id="ARBA00023186"/>
    </source>
</evidence>
<evidence type="ECO:0000256" key="1">
    <source>
        <dbReference type="ARBA" id="ARBA00009947"/>
    </source>
</evidence>
<dbReference type="GO" id="GO:0000724">
    <property type="term" value="P:double-strand break repair via homologous recombination"/>
    <property type="evidence" value="ECO:0007669"/>
    <property type="project" value="UniProtKB-ARBA"/>
</dbReference>
<evidence type="ECO:0000313" key="5">
    <source>
        <dbReference type="Proteomes" id="UP000289738"/>
    </source>
</evidence>
<name>A0A445EGF6_ARAHY</name>
<comment type="caution">
    <text evidence="4">The sequence shown here is derived from an EMBL/GenBank/DDBJ whole genome shotgun (WGS) entry which is preliminary data.</text>
</comment>
<evidence type="ECO:0000313" key="4">
    <source>
        <dbReference type="EMBL" id="RYR74504.1"/>
    </source>
</evidence>